<comment type="caution">
    <text evidence="2">The sequence shown here is derived from an EMBL/GenBank/DDBJ whole genome shotgun (WGS) entry which is preliminary data.</text>
</comment>
<dbReference type="Proteomes" id="UP001595696">
    <property type="component" value="Unassembled WGS sequence"/>
</dbReference>
<evidence type="ECO:0000313" key="3">
    <source>
        <dbReference type="Proteomes" id="UP001595696"/>
    </source>
</evidence>
<keyword evidence="1" id="KW-0472">Membrane</keyword>
<keyword evidence="3" id="KW-1185">Reference proteome</keyword>
<name>A0ABV8E3L6_9NOCA</name>
<proteinExistence type="predicted"/>
<dbReference type="RefSeq" id="WP_378616602.1">
    <property type="nucleotide sequence ID" value="NZ_JBHSAX010000033.1"/>
</dbReference>
<keyword evidence="1" id="KW-0812">Transmembrane</keyword>
<accession>A0ABV8E3L6</accession>
<sequence>MEILIVVAVVAVVLFMVIGVVQIASRPPLDRSRWENAEPREARIDSGPR</sequence>
<protein>
    <submittedName>
        <fullName evidence="2">Uncharacterized protein</fullName>
    </submittedName>
</protein>
<gene>
    <name evidence="2" type="ORF">ACFO0B_29490</name>
</gene>
<evidence type="ECO:0000313" key="2">
    <source>
        <dbReference type="EMBL" id="MFC3966141.1"/>
    </source>
</evidence>
<evidence type="ECO:0000256" key="1">
    <source>
        <dbReference type="SAM" id="Phobius"/>
    </source>
</evidence>
<dbReference type="EMBL" id="JBHSAX010000033">
    <property type="protein sequence ID" value="MFC3966141.1"/>
    <property type="molecule type" value="Genomic_DNA"/>
</dbReference>
<organism evidence="2 3">
    <name type="scientific">Nocardia jiangsuensis</name>
    <dbReference type="NCBI Taxonomy" id="1691563"/>
    <lineage>
        <taxon>Bacteria</taxon>
        <taxon>Bacillati</taxon>
        <taxon>Actinomycetota</taxon>
        <taxon>Actinomycetes</taxon>
        <taxon>Mycobacteriales</taxon>
        <taxon>Nocardiaceae</taxon>
        <taxon>Nocardia</taxon>
    </lineage>
</organism>
<reference evidence="3" key="1">
    <citation type="journal article" date="2019" name="Int. J. Syst. Evol. Microbiol.">
        <title>The Global Catalogue of Microorganisms (GCM) 10K type strain sequencing project: providing services to taxonomists for standard genome sequencing and annotation.</title>
        <authorList>
            <consortium name="The Broad Institute Genomics Platform"/>
            <consortium name="The Broad Institute Genome Sequencing Center for Infectious Disease"/>
            <person name="Wu L."/>
            <person name="Ma J."/>
        </authorList>
    </citation>
    <scope>NUCLEOTIDE SEQUENCE [LARGE SCALE GENOMIC DNA]</scope>
    <source>
        <strain evidence="3">CGMCC 4.7330</strain>
    </source>
</reference>
<feature type="transmembrane region" description="Helical" evidence="1">
    <location>
        <begin position="6"/>
        <end position="24"/>
    </location>
</feature>
<keyword evidence="1" id="KW-1133">Transmembrane helix</keyword>